<gene>
    <name evidence="1" type="ORF">HZH66_003947</name>
</gene>
<dbReference type="AlphaFoldDB" id="A0A834KFX1"/>
<accession>A0A834KFX1</accession>
<comment type="caution">
    <text evidence="1">The sequence shown here is derived from an EMBL/GenBank/DDBJ whole genome shotgun (WGS) entry which is preliminary data.</text>
</comment>
<sequence length="66" mass="7390">MFRVADMFHEACESQAYPVNSSRINFCKIGTELNLKPDLSSITLGRAYCKLQAAVALPLLPLGRRY</sequence>
<dbReference type="Proteomes" id="UP000614350">
    <property type="component" value="Unassembled WGS sequence"/>
</dbReference>
<evidence type="ECO:0000313" key="1">
    <source>
        <dbReference type="EMBL" id="KAF7405041.1"/>
    </source>
</evidence>
<keyword evidence="2" id="KW-1185">Reference proteome</keyword>
<evidence type="ECO:0000313" key="2">
    <source>
        <dbReference type="Proteomes" id="UP000614350"/>
    </source>
</evidence>
<organism evidence="1 2">
    <name type="scientific">Vespula vulgaris</name>
    <name type="common">Yellow jacket</name>
    <name type="synonym">Wasp</name>
    <dbReference type="NCBI Taxonomy" id="7454"/>
    <lineage>
        <taxon>Eukaryota</taxon>
        <taxon>Metazoa</taxon>
        <taxon>Ecdysozoa</taxon>
        <taxon>Arthropoda</taxon>
        <taxon>Hexapoda</taxon>
        <taxon>Insecta</taxon>
        <taxon>Pterygota</taxon>
        <taxon>Neoptera</taxon>
        <taxon>Endopterygota</taxon>
        <taxon>Hymenoptera</taxon>
        <taxon>Apocrita</taxon>
        <taxon>Aculeata</taxon>
        <taxon>Vespoidea</taxon>
        <taxon>Vespidae</taxon>
        <taxon>Vespinae</taxon>
        <taxon>Vespula</taxon>
    </lineage>
</organism>
<name>A0A834KFX1_VESVU</name>
<proteinExistence type="predicted"/>
<dbReference type="EMBL" id="JACSEA010000003">
    <property type="protein sequence ID" value="KAF7405041.1"/>
    <property type="molecule type" value="Genomic_DNA"/>
</dbReference>
<protein>
    <submittedName>
        <fullName evidence="1">Uncharacterized protein</fullName>
    </submittedName>
</protein>
<reference evidence="1" key="1">
    <citation type="journal article" date="2020" name="G3 (Bethesda)">
        <title>High-Quality Assemblies for Three Invasive Social Wasps from the &lt;i&gt;Vespula&lt;/i&gt; Genus.</title>
        <authorList>
            <person name="Harrop T.W.R."/>
            <person name="Guhlin J."/>
            <person name="McLaughlin G.M."/>
            <person name="Permina E."/>
            <person name="Stockwell P."/>
            <person name="Gilligan J."/>
            <person name="Le Lec M.F."/>
            <person name="Gruber M.A.M."/>
            <person name="Quinn O."/>
            <person name="Lovegrove M."/>
            <person name="Duncan E.J."/>
            <person name="Remnant E.J."/>
            <person name="Van Eeckhoven J."/>
            <person name="Graham B."/>
            <person name="Knapp R.A."/>
            <person name="Langford K.W."/>
            <person name="Kronenberg Z."/>
            <person name="Press M.O."/>
            <person name="Eacker S.M."/>
            <person name="Wilson-Rankin E.E."/>
            <person name="Purcell J."/>
            <person name="Lester P.J."/>
            <person name="Dearden P.K."/>
        </authorList>
    </citation>
    <scope>NUCLEOTIDE SEQUENCE</scope>
    <source>
        <strain evidence="1">Marl-1</strain>
    </source>
</reference>